<dbReference type="EMBL" id="LLXX01000189">
    <property type="protein sequence ID" value="KRQ96820.1"/>
    <property type="molecule type" value="Genomic_DNA"/>
</dbReference>
<keyword evidence="2" id="KW-1185">Reference proteome</keyword>
<dbReference type="Proteomes" id="UP000051913">
    <property type="component" value="Unassembled WGS sequence"/>
</dbReference>
<protein>
    <submittedName>
        <fullName evidence="1">Uncharacterized protein</fullName>
    </submittedName>
</protein>
<gene>
    <name evidence="1" type="ORF">CP49_33290</name>
</gene>
<dbReference type="AlphaFoldDB" id="A0A0R3KTS4"/>
<evidence type="ECO:0000313" key="1">
    <source>
        <dbReference type="EMBL" id="KRQ96820.1"/>
    </source>
</evidence>
<sequence length="80" mass="8590">MSLFRLRIAELHASAHLLVLSSFEGRLPMSQESKTAGAQYASYLRLLPQSAQAHAQNAADAFAKLFAEGTPSGISAPYIL</sequence>
<comment type="caution">
    <text evidence="1">The sequence shown here is derived from an EMBL/GenBank/DDBJ whole genome shotgun (WGS) entry which is preliminary data.</text>
</comment>
<organism evidence="1 2">
    <name type="scientific">Bradyrhizobium valentinum</name>
    <dbReference type="NCBI Taxonomy" id="1518501"/>
    <lineage>
        <taxon>Bacteria</taxon>
        <taxon>Pseudomonadati</taxon>
        <taxon>Pseudomonadota</taxon>
        <taxon>Alphaproteobacteria</taxon>
        <taxon>Hyphomicrobiales</taxon>
        <taxon>Nitrobacteraceae</taxon>
        <taxon>Bradyrhizobium</taxon>
    </lineage>
</organism>
<accession>A0A0R3KTS4</accession>
<evidence type="ECO:0000313" key="2">
    <source>
        <dbReference type="Proteomes" id="UP000051913"/>
    </source>
</evidence>
<proteinExistence type="predicted"/>
<reference evidence="1 2" key="1">
    <citation type="submission" date="2014-03" db="EMBL/GenBank/DDBJ databases">
        <title>Bradyrhizobium valentinum sp. nov., isolated from effective nodules of Lupinus mariae-josephae, a lupine endemic of basic-lime soils in Eastern Spain.</title>
        <authorList>
            <person name="Duran D."/>
            <person name="Rey L."/>
            <person name="Navarro A."/>
            <person name="Busquets A."/>
            <person name="Imperial J."/>
            <person name="Ruiz-Argueso T."/>
        </authorList>
    </citation>
    <scope>NUCLEOTIDE SEQUENCE [LARGE SCALE GENOMIC DNA]</scope>
    <source>
        <strain evidence="1 2">LmjM3</strain>
    </source>
</reference>
<name>A0A0R3KTS4_9BRAD</name>